<evidence type="ECO:0000313" key="1">
    <source>
        <dbReference type="EMBL" id="PIS14194.1"/>
    </source>
</evidence>
<dbReference type="Proteomes" id="UP000230033">
    <property type="component" value="Unassembled WGS sequence"/>
</dbReference>
<protein>
    <submittedName>
        <fullName evidence="1">Uncharacterized protein</fullName>
    </submittedName>
</protein>
<gene>
    <name evidence="1" type="ORF">COT65_00135</name>
</gene>
<name>A0A2H0WNH9_9BACT</name>
<dbReference type="EMBL" id="PEZJ01000003">
    <property type="protein sequence ID" value="PIS14194.1"/>
    <property type="molecule type" value="Genomic_DNA"/>
</dbReference>
<reference evidence="2" key="1">
    <citation type="submission" date="2017-09" db="EMBL/GenBank/DDBJ databases">
        <title>Depth-based differentiation of microbial function through sediment-hosted aquifers and enrichment of novel symbionts in the deep terrestrial subsurface.</title>
        <authorList>
            <person name="Probst A.J."/>
            <person name="Ladd B."/>
            <person name="Jarett J.K."/>
            <person name="Geller-Mcgrath D.E."/>
            <person name="Sieber C.M.K."/>
            <person name="Emerson J.B."/>
            <person name="Anantharaman K."/>
            <person name="Thomas B.C."/>
            <person name="Malmstrom R."/>
            <person name="Stieglmeier M."/>
            <person name="Klingl A."/>
            <person name="Woyke T."/>
            <person name="Ryan C.M."/>
            <person name="Banfield J.F."/>
        </authorList>
    </citation>
    <scope>NUCLEOTIDE SEQUENCE [LARGE SCALE GENOMIC DNA]</scope>
</reference>
<evidence type="ECO:0000313" key="2">
    <source>
        <dbReference type="Proteomes" id="UP000230033"/>
    </source>
</evidence>
<organism evidence="1 2">
    <name type="scientific">Candidatus Shapirobacteria bacterium CG09_land_8_20_14_0_10_47_13</name>
    <dbReference type="NCBI Taxonomy" id="1974481"/>
    <lineage>
        <taxon>Bacteria</taxon>
        <taxon>Candidatus Shapironibacteriota</taxon>
    </lineage>
</organism>
<accession>A0A2H0WNH9</accession>
<proteinExistence type="predicted"/>
<sequence length="244" mass="27445">MVDPAKVAIRASTQQYLNIEDILDDVVILKDGGACLVIMATAINFGLLSEKEQDATIYAYASLLNSLTFPIQIVIRSQKKDISAYIKLLGEAEAKETRPKNKEQIRQYRNFVTQTVQKNDVLDKKFYLTIPMTALELGITQGLTASLAPKKGLSFEKNYVLERAKINLYPKRDHLFRLLARLGLKSRQLNTTELIQLFFTIYNPESSGQGIVSAEQYEAPLVQSNKPPTEVYKKINELVSEGAK</sequence>
<dbReference type="AlphaFoldDB" id="A0A2H0WNH9"/>
<comment type="caution">
    <text evidence="1">The sequence shown here is derived from an EMBL/GenBank/DDBJ whole genome shotgun (WGS) entry which is preliminary data.</text>
</comment>